<protein>
    <submittedName>
        <fullName evidence="1">Uncharacterized protein</fullName>
    </submittedName>
</protein>
<dbReference type="RefSeq" id="WP_074241447.1">
    <property type="nucleotide sequence ID" value="NZ_FSRA01000002.1"/>
</dbReference>
<reference evidence="1 2" key="1">
    <citation type="submission" date="2016-11" db="EMBL/GenBank/DDBJ databases">
        <authorList>
            <person name="Jaros S."/>
            <person name="Januszkiewicz K."/>
            <person name="Wedrychowicz H."/>
        </authorList>
    </citation>
    <scope>NUCLEOTIDE SEQUENCE [LARGE SCALE GENOMIC DNA]</scope>
    <source>
        <strain evidence="1 2">DSM 24787</strain>
    </source>
</reference>
<gene>
    <name evidence="1" type="ORF">SAMN04488055_4070</name>
</gene>
<evidence type="ECO:0000313" key="2">
    <source>
        <dbReference type="Proteomes" id="UP000185003"/>
    </source>
</evidence>
<name>A0A1N6JJ57_9BACT</name>
<dbReference type="OrthoDB" id="666702at2"/>
<dbReference type="Proteomes" id="UP000185003">
    <property type="component" value="Unassembled WGS sequence"/>
</dbReference>
<dbReference type="EMBL" id="FSRA01000002">
    <property type="protein sequence ID" value="SIO44310.1"/>
    <property type="molecule type" value="Genomic_DNA"/>
</dbReference>
<keyword evidence="2" id="KW-1185">Reference proteome</keyword>
<dbReference type="PROSITE" id="PS51257">
    <property type="entry name" value="PROKAR_LIPOPROTEIN"/>
    <property type="match status" value="1"/>
</dbReference>
<sequence length="174" mass="19078">MKNIFVVGCLLLMACGSGNKQTNTTDTLKTDSTNIPPVTNIPIHFRQINGYFVKNTLNQKDSIACWVIQSQPIFDNIFGAAKTMNNTVDTINFDREVLLAATLPASFEKRTLGLTNYKLDGPVLHVQLSVNGSGRKESYSSTAAWLGAVQDIPGLKEIKFYNGDLLIATIPLLK</sequence>
<proteinExistence type="predicted"/>
<dbReference type="AlphaFoldDB" id="A0A1N6JJ57"/>
<accession>A0A1N6JJ57</accession>
<organism evidence="1 2">
    <name type="scientific">Chitinophaga niabensis</name>
    <dbReference type="NCBI Taxonomy" id="536979"/>
    <lineage>
        <taxon>Bacteria</taxon>
        <taxon>Pseudomonadati</taxon>
        <taxon>Bacteroidota</taxon>
        <taxon>Chitinophagia</taxon>
        <taxon>Chitinophagales</taxon>
        <taxon>Chitinophagaceae</taxon>
        <taxon>Chitinophaga</taxon>
    </lineage>
</organism>
<evidence type="ECO:0000313" key="1">
    <source>
        <dbReference type="EMBL" id="SIO44310.1"/>
    </source>
</evidence>